<dbReference type="Pfam" id="PF17200">
    <property type="entry name" value="sCache_2"/>
    <property type="match status" value="1"/>
</dbReference>
<evidence type="ECO:0000313" key="12">
    <source>
        <dbReference type="Proteomes" id="UP000587070"/>
    </source>
</evidence>
<feature type="transmembrane region" description="Helical" evidence="9">
    <location>
        <begin position="12"/>
        <end position="32"/>
    </location>
</feature>
<dbReference type="RefSeq" id="WP_221227710.1">
    <property type="nucleotide sequence ID" value="NZ_JACIGE010000005.1"/>
</dbReference>
<keyword evidence="4 9" id="KW-1133">Transmembrane helix</keyword>
<comment type="subcellular location">
    <subcellularLocation>
        <location evidence="1">Cell membrane</location>
        <topology evidence="1">Multi-pass membrane protein</topology>
    </subcellularLocation>
</comment>
<keyword evidence="3 9" id="KW-0812">Transmembrane</keyword>
<dbReference type="GO" id="GO:0006935">
    <property type="term" value="P:chemotaxis"/>
    <property type="evidence" value="ECO:0007669"/>
    <property type="project" value="InterPro"/>
</dbReference>
<gene>
    <name evidence="11" type="ORF">GGD90_001778</name>
</gene>
<keyword evidence="2" id="KW-1003">Cell membrane</keyword>
<evidence type="ECO:0000256" key="9">
    <source>
        <dbReference type="SAM" id="Phobius"/>
    </source>
</evidence>
<evidence type="ECO:0000256" key="4">
    <source>
        <dbReference type="ARBA" id="ARBA00022989"/>
    </source>
</evidence>
<dbReference type="AlphaFoldDB" id="A0A840FZ60"/>
<sequence>MQFGTMGVKARLGLITAVALVGLLAVGVYSLFDLRTSMLEDRNVQIQSLSAAAGGVVERAHELARTGVLSEADAKKQAIENLRAMKFGAGDYFFIFDRDHNVLMNAGQAQMEGKSGADNVLIRDLVAAALARPEGGFVNYRIARPGDSAAVPKTSVAVEFKPWGWIYGTGIYVDDVDAAFWSQGGKIGAMIVVALFLLSAFAYFEGKSLMRQLGGEPSLASAVAARIADGDLASPVGDASAPDDSLIHSMATMQERLKGVFAQINTLAARLAVDANQLSVASEEIRQASEVQSNSTSATAASIEEMTVSIHEVSQIARVTEENSSKAAHLAEQGKMLVNASAEQIAKALGTVASSAEEIRQLEARSQEIGSIAGVIREIAEQTNLLALNAAIEAARAGEQGRGFAVVADEVRKLAERTSKATGEITVMIAAVQAGTHSAVGAMEASVPQVETGLDKARQAGELLESILAQTTDSRDRAREVASATQEQATVAADIARNVESISSMTEETNATIQNNAASAKALDRLSADLGHAVEYFRIV</sequence>
<dbReference type="GO" id="GO:0005886">
    <property type="term" value="C:plasma membrane"/>
    <property type="evidence" value="ECO:0007669"/>
    <property type="project" value="UniProtKB-SubCell"/>
</dbReference>
<feature type="domain" description="Methyl-accepting transducer" evidence="10">
    <location>
        <begin position="267"/>
        <end position="503"/>
    </location>
</feature>
<dbReference type="Gene3D" id="1.10.287.950">
    <property type="entry name" value="Methyl-accepting chemotaxis protein"/>
    <property type="match status" value="1"/>
</dbReference>
<dbReference type="PRINTS" id="PR00260">
    <property type="entry name" value="CHEMTRNSDUCR"/>
</dbReference>
<keyword evidence="5 9" id="KW-0472">Membrane</keyword>
<evidence type="ECO:0000259" key="10">
    <source>
        <dbReference type="PROSITE" id="PS50111"/>
    </source>
</evidence>
<dbReference type="CDD" id="cd11386">
    <property type="entry name" value="MCP_signal"/>
    <property type="match status" value="1"/>
</dbReference>
<dbReference type="GO" id="GO:0004888">
    <property type="term" value="F:transmembrane signaling receptor activity"/>
    <property type="evidence" value="ECO:0007669"/>
    <property type="project" value="InterPro"/>
</dbReference>
<name>A0A840FZ60_RHOTE</name>
<organism evidence="11 12">
    <name type="scientific">Rhodocyclus tenuis</name>
    <name type="common">Rhodospirillum tenue</name>
    <dbReference type="NCBI Taxonomy" id="1066"/>
    <lineage>
        <taxon>Bacteria</taxon>
        <taxon>Pseudomonadati</taxon>
        <taxon>Pseudomonadota</taxon>
        <taxon>Betaproteobacteria</taxon>
        <taxon>Rhodocyclales</taxon>
        <taxon>Rhodocyclaceae</taxon>
        <taxon>Rhodocyclus</taxon>
    </lineage>
</organism>
<accession>A0A840FZ60</accession>
<dbReference type="PANTHER" id="PTHR32089:SF119">
    <property type="entry name" value="METHYL-ACCEPTING CHEMOTAXIS PROTEIN CTPL"/>
    <property type="match status" value="1"/>
</dbReference>
<dbReference type="Gene3D" id="3.30.450.20">
    <property type="entry name" value="PAS domain"/>
    <property type="match status" value="1"/>
</dbReference>
<dbReference type="InterPro" id="IPR004090">
    <property type="entry name" value="Chemotax_Me-accpt_rcpt"/>
</dbReference>
<evidence type="ECO:0000256" key="7">
    <source>
        <dbReference type="ARBA" id="ARBA00029447"/>
    </source>
</evidence>
<comment type="caution">
    <text evidence="11">The sequence shown here is derived from an EMBL/GenBank/DDBJ whole genome shotgun (WGS) entry which is preliminary data.</text>
</comment>
<evidence type="ECO:0000313" key="11">
    <source>
        <dbReference type="EMBL" id="MBB4247407.1"/>
    </source>
</evidence>
<dbReference type="PANTHER" id="PTHR32089">
    <property type="entry name" value="METHYL-ACCEPTING CHEMOTAXIS PROTEIN MCPB"/>
    <property type="match status" value="1"/>
</dbReference>
<dbReference type="GO" id="GO:0007165">
    <property type="term" value="P:signal transduction"/>
    <property type="evidence" value="ECO:0007669"/>
    <property type="project" value="UniProtKB-KW"/>
</dbReference>
<dbReference type="EMBL" id="JACIGE010000005">
    <property type="protein sequence ID" value="MBB4247407.1"/>
    <property type="molecule type" value="Genomic_DNA"/>
</dbReference>
<keyword evidence="12" id="KW-1185">Reference proteome</keyword>
<dbReference type="SMART" id="SM01049">
    <property type="entry name" value="Cache_2"/>
    <property type="match status" value="1"/>
</dbReference>
<evidence type="ECO:0000256" key="5">
    <source>
        <dbReference type="ARBA" id="ARBA00023136"/>
    </source>
</evidence>
<comment type="similarity">
    <text evidence="7">Belongs to the methyl-accepting chemotaxis (MCP) protein family.</text>
</comment>
<dbReference type="InterPro" id="IPR033480">
    <property type="entry name" value="sCache_2"/>
</dbReference>
<keyword evidence="6 8" id="KW-0807">Transducer</keyword>
<feature type="transmembrane region" description="Helical" evidence="9">
    <location>
        <begin position="187"/>
        <end position="204"/>
    </location>
</feature>
<evidence type="ECO:0000256" key="8">
    <source>
        <dbReference type="PROSITE-ProRule" id="PRU00284"/>
    </source>
</evidence>
<protein>
    <submittedName>
        <fullName evidence="11">Methyl-accepting chemotaxis protein</fullName>
    </submittedName>
</protein>
<dbReference type="SMART" id="SM00283">
    <property type="entry name" value="MA"/>
    <property type="match status" value="1"/>
</dbReference>
<evidence type="ECO:0000256" key="1">
    <source>
        <dbReference type="ARBA" id="ARBA00004651"/>
    </source>
</evidence>
<dbReference type="FunFam" id="1.10.287.950:FF:000001">
    <property type="entry name" value="Methyl-accepting chemotaxis sensory transducer"/>
    <property type="match status" value="1"/>
</dbReference>
<evidence type="ECO:0000256" key="2">
    <source>
        <dbReference type="ARBA" id="ARBA00022475"/>
    </source>
</evidence>
<evidence type="ECO:0000256" key="6">
    <source>
        <dbReference type="ARBA" id="ARBA00023224"/>
    </source>
</evidence>
<dbReference type="InterPro" id="IPR004089">
    <property type="entry name" value="MCPsignal_dom"/>
</dbReference>
<dbReference type="Proteomes" id="UP000587070">
    <property type="component" value="Unassembled WGS sequence"/>
</dbReference>
<reference evidence="11 12" key="1">
    <citation type="submission" date="2020-08" db="EMBL/GenBank/DDBJ databases">
        <title>Genome sequencing of Purple Non-Sulfur Bacteria from various extreme environments.</title>
        <authorList>
            <person name="Mayer M."/>
        </authorList>
    </citation>
    <scope>NUCLEOTIDE SEQUENCE [LARGE SCALE GENOMIC DNA]</scope>
    <source>
        <strain evidence="11 12">2761</strain>
    </source>
</reference>
<proteinExistence type="inferred from homology"/>
<evidence type="ECO:0000256" key="3">
    <source>
        <dbReference type="ARBA" id="ARBA00022692"/>
    </source>
</evidence>
<dbReference type="SUPFAM" id="SSF58104">
    <property type="entry name" value="Methyl-accepting chemotaxis protein (MCP) signaling domain"/>
    <property type="match status" value="1"/>
</dbReference>
<dbReference type="PROSITE" id="PS50111">
    <property type="entry name" value="CHEMOTAXIS_TRANSDUC_2"/>
    <property type="match status" value="1"/>
</dbReference>
<dbReference type="Pfam" id="PF00015">
    <property type="entry name" value="MCPsignal"/>
    <property type="match status" value="1"/>
</dbReference>